<feature type="domain" description="C2H2-type" evidence="7">
    <location>
        <begin position="178"/>
        <end position="205"/>
    </location>
</feature>
<dbReference type="GO" id="GO:0008270">
    <property type="term" value="F:zinc ion binding"/>
    <property type="evidence" value="ECO:0007669"/>
    <property type="project" value="UniProtKB-KW"/>
</dbReference>
<dbReference type="EMBL" id="GBGD01002004">
    <property type="protein sequence ID" value="JAC86885.1"/>
    <property type="molecule type" value="mRNA"/>
</dbReference>
<dbReference type="AlphaFoldDB" id="A0A069DSK5"/>
<feature type="non-terminal residue" evidence="8">
    <location>
        <position position="1"/>
    </location>
</feature>
<evidence type="ECO:0000256" key="2">
    <source>
        <dbReference type="ARBA" id="ARBA00022737"/>
    </source>
</evidence>
<evidence type="ECO:0000259" key="7">
    <source>
        <dbReference type="PROSITE" id="PS50157"/>
    </source>
</evidence>
<feature type="domain" description="C2H2-type" evidence="7">
    <location>
        <begin position="4"/>
        <end position="33"/>
    </location>
</feature>
<evidence type="ECO:0000313" key="8">
    <source>
        <dbReference type="EMBL" id="JAC86885.1"/>
    </source>
</evidence>
<dbReference type="PANTHER" id="PTHR24379:SF127">
    <property type="entry name" value="BLOODY FINGERS-RELATED"/>
    <property type="match status" value="1"/>
</dbReference>
<dbReference type="InterPro" id="IPR013087">
    <property type="entry name" value="Znf_C2H2_type"/>
</dbReference>
<name>A0A069DSK5_9HEMI</name>
<protein>
    <submittedName>
        <fullName evidence="8">Putative transcription factor 3a protein</fullName>
    </submittedName>
</protein>
<keyword evidence="3 5" id="KW-0863">Zinc-finger</keyword>
<dbReference type="Gene3D" id="3.30.160.60">
    <property type="entry name" value="Classic Zinc Finger"/>
    <property type="match status" value="6"/>
</dbReference>
<dbReference type="PROSITE" id="PS00028">
    <property type="entry name" value="ZINC_FINGER_C2H2_1"/>
    <property type="match status" value="7"/>
</dbReference>
<feature type="domain" description="C2H2-type" evidence="7">
    <location>
        <begin position="34"/>
        <end position="64"/>
    </location>
</feature>
<feature type="compositionally biased region" description="Polar residues" evidence="6">
    <location>
        <begin position="337"/>
        <end position="346"/>
    </location>
</feature>
<keyword evidence="2" id="KW-0677">Repeat</keyword>
<keyword evidence="4" id="KW-0862">Zinc</keyword>
<dbReference type="PROSITE" id="PS50157">
    <property type="entry name" value="ZINC_FINGER_C2H2_2"/>
    <property type="match status" value="7"/>
</dbReference>
<dbReference type="SUPFAM" id="SSF57667">
    <property type="entry name" value="beta-beta-alpha zinc fingers"/>
    <property type="match status" value="4"/>
</dbReference>
<reference evidence="8" key="1">
    <citation type="journal article" date="2015" name="J. Med. Entomol.">
        <title>A Deep Insight Into the Sialotranscriptome of the Chagas Disease Vector, Panstrongylus megistus (Hemiptera: Heteroptera).</title>
        <authorList>
            <person name="Ribeiro J.M."/>
            <person name="Schwarz A."/>
            <person name="Francischetti I.M."/>
        </authorList>
    </citation>
    <scope>NUCLEOTIDE SEQUENCE</scope>
    <source>
        <tissue evidence="8">Salivary glands</tissue>
    </source>
</reference>
<evidence type="ECO:0000256" key="1">
    <source>
        <dbReference type="ARBA" id="ARBA00022723"/>
    </source>
</evidence>
<feature type="region of interest" description="Disordered" evidence="6">
    <location>
        <begin position="319"/>
        <end position="346"/>
    </location>
</feature>
<feature type="domain" description="C2H2-type" evidence="7">
    <location>
        <begin position="125"/>
        <end position="147"/>
    </location>
</feature>
<dbReference type="PANTHER" id="PTHR24379">
    <property type="entry name" value="KRAB AND ZINC FINGER DOMAIN-CONTAINING"/>
    <property type="match status" value="1"/>
</dbReference>
<evidence type="ECO:0000256" key="3">
    <source>
        <dbReference type="ARBA" id="ARBA00022771"/>
    </source>
</evidence>
<organism evidence="8">
    <name type="scientific">Panstrongylus megistus</name>
    <dbReference type="NCBI Taxonomy" id="65343"/>
    <lineage>
        <taxon>Eukaryota</taxon>
        <taxon>Metazoa</taxon>
        <taxon>Ecdysozoa</taxon>
        <taxon>Arthropoda</taxon>
        <taxon>Hexapoda</taxon>
        <taxon>Insecta</taxon>
        <taxon>Pterygota</taxon>
        <taxon>Neoptera</taxon>
        <taxon>Paraneoptera</taxon>
        <taxon>Hemiptera</taxon>
        <taxon>Heteroptera</taxon>
        <taxon>Panheteroptera</taxon>
        <taxon>Cimicomorpha</taxon>
        <taxon>Reduviidae</taxon>
        <taxon>Triatominae</taxon>
        <taxon>Panstrongylus</taxon>
    </lineage>
</organism>
<feature type="domain" description="C2H2-type" evidence="7">
    <location>
        <begin position="97"/>
        <end position="124"/>
    </location>
</feature>
<accession>A0A069DSK5</accession>
<feature type="domain" description="C2H2-type" evidence="7">
    <location>
        <begin position="216"/>
        <end position="244"/>
    </location>
</feature>
<proteinExistence type="evidence at transcript level"/>
<keyword evidence="1" id="KW-0479">Metal-binding</keyword>
<dbReference type="InterPro" id="IPR036236">
    <property type="entry name" value="Znf_C2H2_sf"/>
</dbReference>
<evidence type="ECO:0000256" key="4">
    <source>
        <dbReference type="ARBA" id="ARBA00022833"/>
    </source>
</evidence>
<evidence type="ECO:0000256" key="5">
    <source>
        <dbReference type="PROSITE-ProRule" id="PRU00042"/>
    </source>
</evidence>
<dbReference type="SMART" id="SM00355">
    <property type="entry name" value="ZnF_C2H2"/>
    <property type="match status" value="8"/>
</dbReference>
<evidence type="ECO:0000256" key="6">
    <source>
        <dbReference type="SAM" id="MobiDB-lite"/>
    </source>
</evidence>
<sequence>KKKYCCMVQGCAASFSRPWRLNAHLSVHYGKKPFPCDVSDCNKAYTSLYHLRRHKANVHEKASTSKTIYKCEFAGCKAEFKTHQNAKKHFKRTHEGRTCKECGQIFAKRSQLMTHQYDHTGIAPYKCVTCEIGFLRKTELRKHERGHREHICPEKGCFLAFKSWSEVRKHLITHPRNYVCILCRKSYVCRKNLKDHILKHSDPDYTKKRKTTLKTFQCEYCSASIVGKASLKRHVAVIHEGKRGQGKDPSAPPKKRAIRKDKGKFKKAMASALAEVNVPLPVEKKLLQQTGDDLVSDEEIAQEMLPYLALQESIEQSQSVSCDENIPGVPFTEEMRSSPNNLPVQN</sequence>
<dbReference type="Pfam" id="PF00096">
    <property type="entry name" value="zf-C2H2"/>
    <property type="match status" value="2"/>
</dbReference>
<feature type="domain" description="C2H2-type" evidence="7">
    <location>
        <begin position="69"/>
        <end position="99"/>
    </location>
</feature>